<evidence type="ECO:0000313" key="9">
    <source>
        <dbReference type="EMBL" id="MDF3290890.1"/>
    </source>
</evidence>
<dbReference type="PANTHER" id="PTHR43178:SF5">
    <property type="entry name" value="LIPOAMIDE ACYLTRANSFERASE COMPONENT OF BRANCHED-CHAIN ALPHA-KETO ACID DEHYDROGENASE COMPLEX, MITOCHONDRIAL"/>
    <property type="match status" value="1"/>
</dbReference>
<feature type="domain" description="Lipoyl-binding" evidence="7">
    <location>
        <begin position="4"/>
        <end position="79"/>
    </location>
</feature>
<evidence type="ECO:0000256" key="6">
    <source>
        <dbReference type="RuleBase" id="RU003423"/>
    </source>
</evidence>
<dbReference type="SUPFAM" id="SSF47005">
    <property type="entry name" value="Peripheral subunit-binding domain of 2-oxo acid dehydrogenase complex"/>
    <property type="match status" value="1"/>
</dbReference>
<keyword evidence="5 6" id="KW-0012">Acyltransferase</keyword>
<dbReference type="Pfam" id="PF02817">
    <property type="entry name" value="E3_binding"/>
    <property type="match status" value="1"/>
</dbReference>
<evidence type="ECO:0000313" key="10">
    <source>
        <dbReference type="Proteomes" id="UP001216579"/>
    </source>
</evidence>
<evidence type="ECO:0000256" key="3">
    <source>
        <dbReference type="ARBA" id="ARBA00022679"/>
    </source>
</evidence>
<comment type="similarity">
    <text evidence="2 6">Belongs to the 2-oxoacid dehydrogenase family.</text>
</comment>
<dbReference type="SUPFAM" id="SSF51230">
    <property type="entry name" value="Single hybrid motif"/>
    <property type="match status" value="1"/>
</dbReference>
<evidence type="ECO:0000256" key="1">
    <source>
        <dbReference type="ARBA" id="ARBA00001938"/>
    </source>
</evidence>
<dbReference type="InterPro" id="IPR001078">
    <property type="entry name" value="2-oxoacid_DH_actylTfrase"/>
</dbReference>
<dbReference type="Gene3D" id="4.10.320.10">
    <property type="entry name" value="E3-binding domain"/>
    <property type="match status" value="1"/>
</dbReference>
<name>A0ABT5ZMU1_9ACTN</name>
<dbReference type="Gene3D" id="3.30.559.10">
    <property type="entry name" value="Chloramphenicol acetyltransferase-like domain"/>
    <property type="match status" value="1"/>
</dbReference>
<comment type="cofactor">
    <cofactor evidence="1 6">
        <name>(R)-lipoate</name>
        <dbReference type="ChEBI" id="CHEBI:83088"/>
    </cofactor>
</comment>
<evidence type="ECO:0000256" key="5">
    <source>
        <dbReference type="ARBA" id="ARBA00023315"/>
    </source>
</evidence>
<dbReference type="EC" id="2.3.1.-" evidence="6"/>
<evidence type="ECO:0000259" key="7">
    <source>
        <dbReference type="PROSITE" id="PS50968"/>
    </source>
</evidence>
<dbReference type="Proteomes" id="UP001216579">
    <property type="component" value="Unassembled WGS sequence"/>
</dbReference>
<keyword evidence="4 6" id="KW-0450">Lipoyl</keyword>
<dbReference type="EMBL" id="JARJBC010000009">
    <property type="protein sequence ID" value="MDF3290890.1"/>
    <property type="molecule type" value="Genomic_DNA"/>
</dbReference>
<dbReference type="CDD" id="cd06849">
    <property type="entry name" value="lipoyl_domain"/>
    <property type="match status" value="1"/>
</dbReference>
<dbReference type="InterPro" id="IPR004167">
    <property type="entry name" value="PSBD"/>
</dbReference>
<dbReference type="InterPro" id="IPR000089">
    <property type="entry name" value="Biotin_lipoyl"/>
</dbReference>
<organism evidence="9 10">
    <name type="scientific">Streptomyces silvisoli</name>
    <dbReference type="NCBI Taxonomy" id="3034235"/>
    <lineage>
        <taxon>Bacteria</taxon>
        <taxon>Bacillati</taxon>
        <taxon>Actinomycetota</taxon>
        <taxon>Actinomycetes</taxon>
        <taxon>Kitasatosporales</taxon>
        <taxon>Streptomycetaceae</taxon>
        <taxon>Streptomyces</taxon>
    </lineage>
</organism>
<keyword evidence="10" id="KW-1185">Reference proteome</keyword>
<sequence length="436" mass="45546">MAQVLEFTLPDLGEGLTEAEIVRWLVEVGDVVAVDQPVVEVETAKAMVEVPCPYGGVVTARFGEPGDEVPVGRPLVTVAVGGQEAAAGAVARPGAESGGAEQGSGSVLVGYGTGGAVPRRRRVRPGAEPSAVVERPVVEGPVPVVSPLVRRLAREHGLDLRTLRGSGKDGLILRADVERAIAETQPVPAALANGFAVRADAPQSSGAETRVPLRGLRGVVAEKLSRSRREIPDATTWVDADATELLAVRAAMNAASGAPKVSVLALLARICTAALARYPELNATVDTERNEVVRLPAVHLGFAAQTERGLVVPVIRNAHTRTTEELAAEIARLTEAARAGTLSPAELTGGTFTLNNYGVFGVDGSTPIINHPEAAMLGVGRIAPKPWVFQGELAVRQVVQLSFTFDHRVCDGGTAGGFLRYVADCVEQPAVLLRGL</sequence>
<dbReference type="PROSITE" id="PS51826">
    <property type="entry name" value="PSBD"/>
    <property type="match status" value="1"/>
</dbReference>
<dbReference type="InterPro" id="IPR036625">
    <property type="entry name" value="E3-bd_dom_sf"/>
</dbReference>
<proteinExistence type="inferred from homology"/>
<gene>
    <name evidence="9" type="ORF">P3G67_16955</name>
</gene>
<dbReference type="InterPro" id="IPR023213">
    <property type="entry name" value="CAT-like_dom_sf"/>
</dbReference>
<dbReference type="PROSITE" id="PS50968">
    <property type="entry name" value="BIOTINYL_LIPOYL"/>
    <property type="match status" value="1"/>
</dbReference>
<dbReference type="Gene3D" id="2.40.50.100">
    <property type="match status" value="1"/>
</dbReference>
<dbReference type="InterPro" id="IPR050743">
    <property type="entry name" value="2-oxoacid_DH_E2_comp"/>
</dbReference>
<evidence type="ECO:0000256" key="4">
    <source>
        <dbReference type="ARBA" id="ARBA00022823"/>
    </source>
</evidence>
<dbReference type="PANTHER" id="PTHR43178">
    <property type="entry name" value="DIHYDROLIPOAMIDE ACETYLTRANSFERASE COMPONENT OF PYRUVATE DEHYDROGENASE COMPLEX"/>
    <property type="match status" value="1"/>
</dbReference>
<evidence type="ECO:0000256" key="2">
    <source>
        <dbReference type="ARBA" id="ARBA00007317"/>
    </source>
</evidence>
<dbReference type="SUPFAM" id="SSF52777">
    <property type="entry name" value="CoA-dependent acyltransferases"/>
    <property type="match status" value="1"/>
</dbReference>
<dbReference type="Pfam" id="PF00198">
    <property type="entry name" value="2-oxoacid_dh"/>
    <property type="match status" value="1"/>
</dbReference>
<accession>A0ABT5ZMU1</accession>
<feature type="domain" description="Peripheral subunit-binding (PSBD)" evidence="8">
    <location>
        <begin position="144"/>
        <end position="181"/>
    </location>
</feature>
<keyword evidence="3 6" id="KW-0808">Transferase</keyword>
<dbReference type="RefSeq" id="WP_276094230.1">
    <property type="nucleotide sequence ID" value="NZ_JARJBC010000009.1"/>
</dbReference>
<reference evidence="9 10" key="1">
    <citation type="submission" date="2023-03" db="EMBL/GenBank/DDBJ databases">
        <title>Draft genome sequence of Streptomyces sp. RB6PN23 isolated from peat swamp forest in Thailand.</title>
        <authorList>
            <person name="Klaysubun C."/>
            <person name="Duangmal K."/>
        </authorList>
    </citation>
    <scope>NUCLEOTIDE SEQUENCE [LARGE SCALE GENOMIC DNA]</scope>
    <source>
        <strain evidence="9 10">RB6PN23</strain>
    </source>
</reference>
<dbReference type="InterPro" id="IPR011053">
    <property type="entry name" value="Single_hybrid_motif"/>
</dbReference>
<comment type="caution">
    <text evidence="9">The sequence shown here is derived from an EMBL/GenBank/DDBJ whole genome shotgun (WGS) entry which is preliminary data.</text>
</comment>
<evidence type="ECO:0000259" key="8">
    <source>
        <dbReference type="PROSITE" id="PS51826"/>
    </source>
</evidence>
<dbReference type="Pfam" id="PF00364">
    <property type="entry name" value="Biotin_lipoyl"/>
    <property type="match status" value="1"/>
</dbReference>
<protein>
    <recommendedName>
        <fullName evidence="6">Dihydrolipoamide acetyltransferase component of pyruvate dehydrogenase complex</fullName>
        <ecNumber evidence="6">2.3.1.-</ecNumber>
    </recommendedName>
</protein>